<proteinExistence type="predicted"/>
<dbReference type="EMBL" id="MFDB01000010">
    <property type="protein sequence ID" value="OGE33291.1"/>
    <property type="molecule type" value="Genomic_DNA"/>
</dbReference>
<accession>A0A1F5JXZ2</accession>
<sequence>MNARLFLSIITSRMKFSLIGMSGSGKTYWSKKLQKKGFKVLRCDDLLEKKLGAGFKNLGYSGIRDVARWMGQPFDGRYAKKSQEYLTCEKKAMEDILSEAETCQNLIIDTTGSVIYLGNVILNKLSSVSKVVYIRADTSSIEKMFRLILKNLKPVIWGKSFNKNAGESNKQALTRCYPKLLEFRSKEYEKLADFTLDYRLLRKSDFIVEKFIELIK</sequence>
<dbReference type="Proteomes" id="UP000177258">
    <property type="component" value="Unassembled WGS sequence"/>
</dbReference>
<protein>
    <recommendedName>
        <fullName evidence="3">Shikimate kinase</fullName>
    </recommendedName>
</protein>
<organism evidence="1 2">
    <name type="scientific">Candidatus Daviesbacteria bacterium RIFCSPHIGHO2_02_FULL_41_10</name>
    <dbReference type="NCBI Taxonomy" id="1797774"/>
    <lineage>
        <taxon>Bacteria</taxon>
        <taxon>Candidatus Daviesiibacteriota</taxon>
    </lineage>
</organism>
<dbReference type="InterPro" id="IPR027417">
    <property type="entry name" value="P-loop_NTPase"/>
</dbReference>
<evidence type="ECO:0000313" key="2">
    <source>
        <dbReference type="Proteomes" id="UP000177258"/>
    </source>
</evidence>
<name>A0A1F5JXZ2_9BACT</name>
<dbReference type="SUPFAM" id="SSF52540">
    <property type="entry name" value="P-loop containing nucleoside triphosphate hydrolases"/>
    <property type="match status" value="1"/>
</dbReference>
<dbReference type="Gene3D" id="3.40.50.300">
    <property type="entry name" value="P-loop containing nucleotide triphosphate hydrolases"/>
    <property type="match status" value="1"/>
</dbReference>
<evidence type="ECO:0008006" key="3">
    <source>
        <dbReference type="Google" id="ProtNLM"/>
    </source>
</evidence>
<gene>
    <name evidence="1" type="ORF">A3D83_03665</name>
</gene>
<reference evidence="1 2" key="1">
    <citation type="journal article" date="2016" name="Nat. Commun.">
        <title>Thousands of microbial genomes shed light on interconnected biogeochemical processes in an aquifer system.</title>
        <authorList>
            <person name="Anantharaman K."/>
            <person name="Brown C.T."/>
            <person name="Hug L.A."/>
            <person name="Sharon I."/>
            <person name="Castelle C.J."/>
            <person name="Probst A.J."/>
            <person name="Thomas B.C."/>
            <person name="Singh A."/>
            <person name="Wilkins M.J."/>
            <person name="Karaoz U."/>
            <person name="Brodie E.L."/>
            <person name="Williams K.H."/>
            <person name="Hubbard S.S."/>
            <person name="Banfield J.F."/>
        </authorList>
    </citation>
    <scope>NUCLEOTIDE SEQUENCE [LARGE SCALE GENOMIC DNA]</scope>
</reference>
<evidence type="ECO:0000313" key="1">
    <source>
        <dbReference type="EMBL" id="OGE33291.1"/>
    </source>
</evidence>
<comment type="caution">
    <text evidence="1">The sequence shown here is derived from an EMBL/GenBank/DDBJ whole genome shotgun (WGS) entry which is preliminary data.</text>
</comment>
<dbReference type="AlphaFoldDB" id="A0A1F5JXZ2"/>